<proteinExistence type="inferred from homology"/>
<name>A0A3L6QXJ6_PANMI</name>
<dbReference type="InterPro" id="IPR006564">
    <property type="entry name" value="Znf_PMZ"/>
</dbReference>
<evidence type="ECO:0000256" key="3">
    <source>
        <dbReference type="ARBA" id="ARBA00022771"/>
    </source>
</evidence>
<dbReference type="Pfam" id="PF10551">
    <property type="entry name" value="MULE"/>
    <property type="match status" value="1"/>
</dbReference>
<dbReference type="GO" id="GO:0005634">
    <property type="term" value="C:nucleus"/>
    <property type="evidence" value="ECO:0007669"/>
    <property type="project" value="UniProtKB-SubCell"/>
</dbReference>
<evidence type="ECO:0000256" key="2">
    <source>
        <dbReference type="ARBA" id="ARBA00022723"/>
    </source>
</evidence>
<dbReference type="SMART" id="SM00575">
    <property type="entry name" value="ZnF_PMZ"/>
    <property type="match status" value="1"/>
</dbReference>
<evidence type="ECO:0000256" key="4">
    <source>
        <dbReference type="ARBA" id="ARBA00022833"/>
    </source>
</evidence>
<dbReference type="PROSITE" id="PS50966">
    <property type="entry name" value="ZF_SWIM"/>
    <property type="match status" value="1"/>
</dbReference>
<dbReference type="Proteomes" id="UP000275267">
    <property type="component" value="Unassembled WGS sequence"/>
</dbReference>
<dbReference type="OrthoDB" id="691737at2759"/>
<dbReference type="GO" id="GO:0008270">
    <property type="term" value="F:zinc ion binding"/>
    <property type="evidence" value="ECO:0007669"/>
    <property type="project" value="UniProtKB-UniRule"/>
</dbReference>
<evidence type="ECO:0000256" key="6">
    <source>
        <dbReference type="RuleBase" id="RU367018"/>
    </source>
</evidence>
<gene>
    <name evidence="9" type="ORF">C2845_PM08G15280</name>
</gene>
<dbReference type="InterPro" id="IPR018289">
    <property type="entry name" value="MULE_transposase_dom"/>
</dbReference>
<dbReference type="STRING" id="4540.A0A3L6QXJ6"/>
<reference evidence="10" key="1">
    <citation type="journal article" date="2019" name="Nat. Commun.">
        <title>The genome of broomcorn millet.</title>
        <authorList>
            <person name="Zou C."/>
            <person name="Miki D."/>
            <person name="Li D."/>
            <person name="Tang Q."/>
            <person name="Xiao L."/>
            <person name="Rajput S."/>
            <person name="Deng P."/>
            <person name="Jia W."/>
            <person name="Huang R."/>
            <person name="Zhang M."/>
            <person name="Sun Y."/>
            <person name="Hu J."/>
            <person name="Fu X."/>
            <person name="Schnable P.S."/>
            <person name="Li F."/>
            <person name="Zhang H."/>
            <person name="Feng B."/>
            <person name="Zhu X."/>
            <person name="Liu R."/>
            <person name="Schnable J.C."/>
            <person name="Zhu J.-K."/>
            <person name="Zhang H."/>
        </authorList>
    </citation>
    <scope>NUCLEOTIDE SEQUENCE [LARGE SCALE GENOMIC DNA]</scope>
</reference>
<keyword evidence="4 6" id="KW-0862">Zinc</keyword>
<keyword evidence="6" id="KW-0539">Nucleus</keyword>
<comment type="caution">
    <text evidence="9">The sequence shown here is derived from an EMBL/GenBank/DDBJ whole genome shotgun (WGS) entry which is preliminary data.</text>
</comment>
<comment type="subcellular location">
    <subcellularLocation>
        <location evidence="6">Nucleus</location>
    </subcellularLocation>
</comment>
<dbReference type="InterPro" id="IPR031052">
    <property type="entry name" value="FHY3/FAR1"/>
</dbReference>
<keyword evidence="3 5" id="KW-0863">Zinc-finger</keyword>
<protein>
    <recommendedName>
        <fullName evidence="6">Protein FAR1-RELATED SEQUENCE</fullName>
    </recommendedName>
</protein>
<dbReference type="GO" id="GO:0006355">
    <property type="term" value="P:regulation of DNA-templated transcription"/>
    <property type="evidence" value="ECO:0007669"/>
    <property type="project" value="UniProtKB-UniRule"/>
</dbReference>
<dbReference type="PANTHER" id="PTHR31669:SF307">
    <property type="entry name" value="PROTEIN FAR1-RELATED SEQUENCE"/>
    <property type="match status" value="1"/>
</dbReference>
<comment type="similarity">
    <text evidence="1 6">Belongs to the FHY3/FAR1 family.</text>
</comment>
<feature type="region of interest" description="Disordered" evidence="7">
    <location>
        <begin position="856"/>
        <end position="876"/>
    </location>
</feature>
<evidence type="ECO:0000256" key="5">
    <source>
        <dbReference type="PROSITE-ProRule" id="PRU00325"/>
    </source>
</evidence>
<keyword evidence="10" id="KW-1185">Reference proteome</keyword>
<dbReference type="EMBL" id="PQIB02000010">
    <property type="protein sequence ID" value="RLM91805.1"/>
    <property type="molecule type" value="Genomic_DNA"/>
</dbReference>
<dbReference type="Pfam" id="PF04434">
    <property type="entry name" value="SWIM"/>
    <property type="match status" value="1"/>
</dbReference>
<sequence>MFEGAPSATAPGCRIAGGWFGVGGQEAHAAGLHVRPAPPAAFYGEYFQSLLHVFQGTAPAIAAPQSTGCEEVMPSIGNEEISSSNNEICGLSESSARGNSSAAGPCRTVHNVACCNACEVASDAETDCVEVSQLGIGSDSVTAADLGKANFGGEVVESDCDAGGACPVTYERVESLQYEMFSSPGSGGTDQGYFKRLRLSKGVEPPDCRIPRSVGAIEKALKNSRNRATAHIFEPVLGMVFDSRAEAYKFFNLYSWEVGFGIRFGSSARNRVNKYRTMQEIGFDHRCTSSSKRDHCKAMIRLHRTEDHGCMFGSMGNVPFNQKSLWAVCAEIARDHKDDDVAKTLEVFRKMRAEDPGFQFSVQLDEDRKIKTLLWTSRRSRSQYTYFGDAITFDTTYCTNLYKMPFGMFVGVNNHFQSVIFAGVLMRDETAESFKWVFNEFLSLMGGKAPMTILTDQCKAMTKAIREVLTNTTHLWCKWHIFKDAPEELGPVYRRNGPFRRDFHFVINQMLTEDEFEKAWDDLLERYNLRGNSFMEGCYRKKKMWGKPWCKDIFCARMASTQRSESANSILKKFQHRGKRVYAIEKHALSVYTKKVCQLFSSEVDKSADYNVAQGDSHDELKVVHCNEEVRKHWARSVFNVKINEADGKLICECGMFEHFGILCCHAIKVLIHCGVKEIPQAHIMKRWTRAAKDFHYSLDTNSGLIDSQLRNSVVYVNALEVVSSAEKDAEASEILMNHLSIAKKEIQRLMDEWNAENILSSGYSSASDSEGVETEFDAAVGFDNSYGAAGSNACLSDTDIHSIQAPLVRNPAGRPRQNRFPRMFERFKKGSKRKSGSVDGYCDCCDEEGHPQRLCKKKAPHRVKAPRSSKKKNTL</sequence>
<evidence type="ECO:0000256" key="7">
    <source>
        <dbReference type="SAM" id="MobiDB-lite"/>
    </source>
</evidence>
<evidence type="ECO:0000313" key="10">
    <source>
        <dbReference type="Proteomes" id="UP000275267"/>
    </source>
</evidence>
<evidence type="ECO:0000256" key="1">
    <source>
        <dbReference type="ARBA" id="ARBA00005889"/>
    </source>
</evidence>
<organism evidence="9 10">
    <name type="scientific">Panicum miliaceum</name>
    <name type="common">Proso millet</name>
    <name type="synonym">Broomcorn millet</name>
    <dbReference type="NCBI Taxonomy" id="4540"/>
    <lineage>
        <taxon>Eukaryota</taxon>
        <taxon>Viridiplantae</taxon>
        <taxon>Streptophyta</taxon>
        <taxon>Embryophyta</taxon>
        <taxon>Tracheophyta</taxon>
        <taxon>Spermatophyta</taxon>
        <taxon>Magnoliopsida</taxon>
        <taxon>Liliopsida</taxon>
        <taxon>Poales</taxon>
        <taxon>Poaceae</taxon>
        <taxon>PACMAD clade</taxon>
        <taxon>Panicoideae</taxon>
        <taxon>Panicodae</taxon>
        <taxon>Paniceae</taxon>
        <taxon>Panicinae</taxon>
        <taxon>Panicum</taxon>
        <taxon>Panicum sect. Panicum</taxon>
    </lineage>
</organism>
<evidence type="ECO:0000313" key="9">
    <source>
        <dbReference type="EMBL" id="RLM91805.1"/>
    </source>
</evidence>
<comment type="function">
    <text evidence="6">Putative transcription activator involved in regulating light control of development.</text>
</comment>
<accession>A0A3L6QXJ6</accession>
<dbReference type="AlphaFoldDB" id="A0A3L6QXJ6"/>
<dbReference type="PANTHER" id="PTHR31669">
    <property type="entry name" value="PROTEIN FAR1-RELATED SEQUENCE 10-RELATED"/>
    <property type="match status" value="1"/>
</dbReference>
<feature type="domain" description="SWIM-type" evidence="8">
    <location>
        <begin position="639"/>
        <end position="675"/>
    </location>
</feature>
<dbReference type="InterPro" id="IPR007527">
    <property type="entry name" value="Znf_SWIM"/>
</dbReference>
<keyword evidence="2 6" id="KW-0479">Metal-binding</keyword>
<evidence type="ECO:0000259" key="8">
    <source>
        <dbReference type="PROSITE" id="PS50966"/>
    </source>
</evidence>